<comment type="caution">
    <text evidence="1">The sequence shown here is derived from an EMBL/GenBank/DDBJ whole genome shotgun (WGS) entry which is preliminary data.</text>
</comment>
<dbReference type="Proteomes" id="UP001172386">
    <property type="component" value="Unassembled WGS sequence"/>
</dbReference>
<protein>
    <submittedName>
        <fullName evidence="1">Uncharacterized protein</fullName>
    </submittedName>
</protein>
<reference evidence="1" key="1">
    <citation type="submission" date="2022-10" db="EMBL/GenBank/DDBJ databases">
        <title>Culturing micro-colonial fungi from biological soil crusts in the Mojave desert and describing Neophaeococcomyces mojavensis, and introducing the new genera and species Taxawa tesnikishii.</title>
        <authorList>
            <person name="Kurbessoian T."/>
            <person name="Stajich J.E."/>
        </authorList>
    </citation>
    <scope>NUCLEOTIDE SEQUENCE</scope>
    <source>
        <strain evidence="1">JES_112</strain>
    </source>
</reference>
<proteinExistence type="predicted"/>
<gene>
    <name evidence="1" type="ORF">H2198_001791</name>
</gene>
<evidence type="ECO:0000313" key="1">
    <source>
        <dbReference type="EMBL" id="KAJ9661826.1"/>
    </source>
</evidence>
<keyword evidence="2" id="KW-1185">Reference proteome</keyword>
<evidence type="ECO:0000313" key="2">
    <source>
        <dbReference type="Proteomes" id="UP001172386"/>
    </source>
</evidence>
<dbReference type="EMBL" id="JAPDRQ010000020">
    <property type="protein sequence ID" value="KAJ9661826.1"/>
    <property type="molecule type" value="Genomic_DNA"/>
</dbReference>
<name>A0ACC3AG85_9EURO</name>
<accession>A0ACC3AG85</accession>
<organism evidence="1 2">
    <name type="scientific">Neophaeococcomyces mojaviensis</name>
    <dbReference type="NCBI Taxonomy" id="3383035"/>
    <lineage>
        <taxon>Eukaryota</taxon>
        <taxon>Fungi</taxon>
        <taxon>Dikarya</taxon>
        <taxon>Ascomycota</taxon>
        <taxon>Pezizomycotina</taxon>
        <taxon>Eurotiomycetes</taxon>
        <taxon>Chaetothyriomycetidae</taxon>
        <taxon>Chaetothyriales</taxon>
        <taxon>Chaetothyriales incertae sedis</taxon>
        <taxon>Neophaeococcomyces</taxon>
    </lineage>
</organism>
<sequence length="1749" mass="194548">MPHRSVYDEDTENTPGMVRAPTMKETANQSDQRDWAPDRSPLQKLEVTLGSISKEEKRARVQEAEMLHMQKTRGQTAPERRGITSSRAQQPAPSVPTTIEDAGMVRSLSSTQKDRLHHSTIIESRKPDARHLSGGQKGFEYHVASPPARTVTITRTRGPTTVHHSRLDPALQRSTSGFQAQSRPDSGAGLLHTRSISETQSGKQRPSGEGRPSAMTQRVPQKQLRDPDPLPTAQERNASHRAALEQLTGNGPATGPRGLYSRPKAPQEEPSGRFGSQPQSAPFSTRETPATFKQEPVSSRLVSGNQPAIRTGTPQGQTIPIGLGAQQSPGVRSVDSAAPTVDPMQKQKRQSSVSFKEPYDRRRPIDEWKSAEIAQLAATDFLLQPPEVTEDADRDKAWWEQDSKSRRRSGRPRAATVDANAAIDDRIAEFKPRLLVKCGPLLRYTGIKRTVGEDAKEYWRGTVMLVTQDSQSSYEKPPILRLFAQPKSLLTRPVSVVEGEHLAPEHVDPIAGTIKMSRIGRALYVRPVDHLPEGKDLSQIETDDGLFESSPPVNNTDGQSVSVLPPVSRLSDSNGERCGKFKEIKGVRLYADPDRDVTFWLFKLEVQLSSQQQHIGYRINAGVAQGFWVPAEGETMNIMFHSCNGFSMSVKPDEFSGPDPLWRDVLNAHQSRPFHVMIGGGDQIYNDKIMNHTRYFGEWTANKNPHNKHHAPFTTEMKEELETFYFENYSRWFSQGLFSMANAQIPMVNMWDDHDIIDGFGSYPHPFMMSPVFSGVGNVAFKYYMLFQQHSVEGMTQADEPSWILGYKPGPYIKSVSRSIFLDLGRPVAFLALDCRTERMKNQVLSVDTCDVALERCRKEIIEGQTKHLLVLLGVPIAYPRMNWLENVLTSRAMDPVKAMGRYGLLKGGLLNKFDGGVEVLDDLDDHWTANHHKEERNEFVKELQDLAAERSVRVTILSGDVHLAAIGQFYSNPKLKIPKDRDHRYMPNIISSAIVNTPPPEMLADVLNKRNKVHHLDSYTEESMIPMFTHDVNMRKRNNKHLLPRRNWCSITEYAPGKTPPGSRSPSPDSIQYDEEQETLPQPKRRFSLSRDDVNPRMLFRRLSSRNAPPTAYREGGMYTGDEPQRASSFDGVPPGESQPRSWNQRLGLGRRTASETREPMADGDDIANGNSDARRPPPFRPGFHRRPTNMSEKAAKKGNVPAVDAEGNEIDVNGHVSLDGGLDIVLNCEIDQRDPSGITEPYRLLVPALWYDGSSDREKLNDTEGLSRKPTLLNRMGIGNRRGHKAAKNQGTGNWGQEISDTESYSGSEQDVGEKQKKKFGLFGSLRRKRPEGDLGQDYNLHDHSQGPTYMSGPNVPTATAPQDAATAHDRTTLLPGFTTTPKDTPPKLGFQAAPGSYDMPHDMPEVSQQTSPALFSSPSGQARGTKQSPPSRLSSFKGTNLLRKNSRKQAPKYQIPEPPTSNYRYEPQPQSFVEPSTPTTEHRNSYSIGADRPSTLRAQTNPDDVDTTHTPQQNIGRALSQNTTGSTAVGPPSSFPATAIDPSMASVQRASSSRSSNSSNLPGRHDAIPGIATNHDTFANEPQQHSLKGNGILGKNVAHSGNRPGQLHDDFEPQPPQRTMSEGYSGIEAYRNKPKRGLSLRDRARGFMDRFEGRRKYDDDDQYSYSEDEYSDDLGEEGVHSDGEASYVEGDDHESQKPKRGLSKRLREGMARMGKDDASVVDDGTGDERHGPNDGDSGETEEGWVI</sequence>